<evidence type="ECO:0000256" key="5">
    <source>
        <dbReference type="ARBA" id="ARBA00022723"/>
    </source>
</evidence>
<dbReference type="Gene3D" id="3.40.720.10">
    <property type="entry name" value="Alkaline Phosphatase, subunit A"/>
    <property type="match status" value="1"/>
</dbReference>
<keyword evidence="7 9" id="KW-0464">Manganese</keyword>
<dbReference type="GO" id="GO:0004619">
    <property type="term" value="F:phosphoglycerate mutase activity"/>
    <property type="evidence" value="ECO:0007669"/>
    <property type="project" value="UniProtKB-UniRule"/>
</dbReference>
<dbReference type="CDD" id="cd16010">
    <property type="entry name" value="iPGM"/>
    <property type="match status" value="1"/>
</dbReference>
<accession>A0A134AI69</accession>
<dbReference type="GO" id="GO:0006007">
    <property type="term" value="P:glucose catabolic process"/>
    <property type="evidence" value="ECO:0007669"/>
    <property type="project" value="InterPro"/>
</dbReference>
<evidence type="ECO:0000259" key="15">
    <source>
        <dbReference type="Pfam" id="PF06415"/>
    </source>
</evidence>
<dbReference type="GO" id="GO:0005829">
    <property type="term" value="C:cytosol"/>
    <property type="evidence" value="ECO:0007669"/>
    <property type="project" value="TreeGrafter"/>
</dbReference>
<evidence type="ECO:0000256" key="4">
    <source>
        <dbReference type="ARBA" id="ARBA00008819"/>
    </source>
</evidence>
<keyword evidence="8 9" id="KW-0413">Isomerase</keyword>
<evidence type="ECO:0000313" key="16">
    <source>
        <dbReference type="EMBL" id="KXB67406.1"/>
    </source>
</evidence>
<dbReference type="Proteomes" id="UP000070442">
    <property type="component" value="Unassembled WGS sequence"/>
</dbReference>
<feature type="domain" description="Metalloenzyme" evidence="14">
    <location>
        <begin position="3"/>
        <end position="491"/>
    </location>
</feature>
<comment type="similarity">
    <text evidence="4 9">Belongs to the BPG-independent phosphoglycerate mutase family.</text>
</comment>
<evidence type="ECO:0000256" key="13">
    <source>
        <dbReference type="PIRSR" id="PIRSR001492-3"/>
    </source>
</evidence>
<evidence type="ECO:0000256" key="11">
    <source>
        <dbReference type="PIRSR" id="PIRSR001492-1"/>
    </source>
</evidence>
<feature type="binding site" evidence="9 13">
    <location>
        <position position="456"/>
    </location>
    <ligand>
        <name>Mn(2+)</name>
        <dbReference type="ChEBI" id="CHEBI:29035"/>
        <label>1</label>
    </ligand>
</feature>
<evidence type="ECO:0000256" key="2">
    <source>
        <dbReference type="ARBA" id="ARBA00002315"/>
    </source>
</evidence>
<evidence type="ECO:0000256" key="10">
    <source>
        <dbReference type="NCBIfam" id="TIGR01307"/>
    </source>
</evidence>
<feature type="binding site" evidence="9 13">
    <location>
        <position position="11"/>
    </location>
    <ligand>
        <name>Mn(2+)</name>
        <dbReference type="ChEBI" id="CHEBI:29035"/>
        <label>2</label>
    </ligand>
</feature>
<evidence type="ECO:0000256" key="12">
    <source>
        <dbReference type="PIRSR" id="PIRSR001492-2"/>
    </source>
</evidence>
<evidence type="ECO:0000256" key="8">
    <source>
        <dbReference type="ARBA" id="ARBA00023235"/>
    </source>
</evidence>
<evidence type="ECO:0000256" key="6">
    <source>
        <dbReference type="ARBA" id="ARBA00023152"/>
    </source>
</evidence>
<evidence type="ECO:0000256" key="9">
    <source>
        <dbReference type="HAMAP-Rule" id="MF_01038"/>
    </source>
</evidence>
<name>A0A134AI69_9FIRM</name>
<keyword evidence="5 9" id="KW-0479">Metal-binding</keyword>
<evidence type="ECO:0000256" key="7">
    <source>
        <dbReference type="ARBA" id="ARBA00023211"/>
    </source>
</evidence>
<protein>
    <recommendedName>
        <fullName evidence="9 10">2,3-bisphosphoglycerate-independent phosphoglycerate mutase</fullName>
        <shortName evidence="9">BPG-independent PGAM</shortName>
        <shortName evidence="9">Phosphoglyceromutase</shortName>
        <shortName evidence="9">iPGM</shortName>
        <ecNumber evidence="9 10">5.4.2.12</ecNumber>
    </recommendedName>
</protein>
<feature type="binding site" evidence="9 13">
    <location>
        <position position="439"/>
    </location>
    <ligand>
        <name>Mn(2+)</name>
        <dbReference type="ChEBI" id="CHEBI:29035"/>
        <label>2</label>
    </ligand>
</feature>
<feature type="active site" description="Phosphoserine intermediate" evidence="9 11">
    <location>
        <position position="60"/>
    </location>
</feature>
<dbReference type="SUPFAM" id="SSF64158">
    <property type="entry name" value="2,3-Bisphosphoglycerate-independent phosphoglycerate mutase, substrate-binding domain"/>
    <property type="match status" value="1"/>
</dbReference>
<dbReference type="InterPro" id="IPR036646">
    <property type="entry name" value="PGAM_B_sf"/>
</dbReference>
<dbReference type="InterPro" id="IPR017850">
    <property type="entry name" value="Alkaline_phosphatase_core_sf"/>
</dbReference>
<dbReference type="SUPFAM" id="SSF53649">
    <property type="entry name" value="Alkaline phosphatase-like"/>
    <property type="match status" value="1"/>
</dbReference>
<proteinExistence type="inferred from homology"/>
<comment type="caution">
    <text evidence="16">The sequence shown here is derived from an EMBL/GenBank/DDBJ whole genome shotgun (WGS) entry which is preliminary data.</text>
</comment>
<dbReference type="NCBIfam" id="TIGR01307">
    <property type="entry name" value="pgm_bpd_ind"/>
    <property type="match status" value="1"/>
</dbReference>
<gene>
    <name evidence="9" type="primary">gpmI</name>
    <name evidence="16" type="ORF">HMPREF1863_00596</name>
</gene>
<dbReference type="Pfam" id="PF01676">
    <property type="entry name" value="Metalloenzyme"/>
    <property type="match status" value="1"/>
</dbReference>
<dbReference type="GO" id="GO:0030145">
    <property type="term" value="F:manganese ion binding"/>
    <property type="evidence" value="ECO:0007669"/>
    <property type="project" value="UniProtKB-UniRule"/>
</dbReference>
<dbReference type="InterPro" id="IPR006124">
    <property type="entry name" value="Metalloenzyme"/>
</dbReference>
<feature type="binding site" evidence="9 12">
    <location>
        <position position="187"/>
    </location>
    <ligand>
        <name>substrate</name>
    </ligand>
</feature>
<dbReference type="Gene3D" id="3.40.1450.10">
    <property type="entry name" value="BPG-independent phosphoglycerate mutase, domain B"/>
    <property type="match status" value="1"/>
</dbReference>
<feature type="binding site" evidence="9 12">
    <location>
        <begin position="256"/>
        <end position="259"/>
    </location>
    <ligand>
        <name>substrate</name>
    </ligand>
</feature>
<evidence type="ECO:0000313" key="17">
    <source>
        <dbReference type="Proteomes" id="UP000070442"/>
    </source>
</evidence>
<dbReference type="STRING" id="755172.HMPREF1863_00596"/>
<reference evidence="17" key="1">
    <citation type="submission" date="2016-01" db="EMBL/GenBank/DDBJ databases">
        <authorList>
            <person name="Mitreva M."/>
            <person name="Pepin K.H."/>
            <person name="Mihindukulasuriya K.A."/>
            <person name="Fulton R."/>
            <person name="Fronick C."/>
            <person name="O'Laughlin M."/>
            <person name="Miner T."/>
            <person name="Herter B."/>
            <person name="Rosa B.A."/>
            <person name="Cordes M."/>
            <person name="Tomlinson C."/>
            <person name="Wollam A."/>
            <person name="Palsikar V.B."/>
            <person name="Mardis E.R."/>
            <person name="Wilson R.K."/>
        </authorList>
    </citation>
    <scope>NUCLEOTIDE SEQUENCE [LARGE SCALE GENOMIC DNA]</scope>
    <source>
        <strain evidence="17">DNF00729</strain>
    </source>
</reference>
<sequence>MSKPILLAILDGLGLAEGGPNNAFDQAHTPVLDRLMENGYAQLQASGEAVGLPDGQMGNSEVGHTNIGAGRVVYQELTRITRDAKDGTLAKNPVLQEGFLHAKDHALHLVGLVSDGGVHSHRDHLVALVKLAKEAGVEKIYIHAILDGRDVPPTSAREEIKKLQDDLKALDAGEVVSLIGRFYAMDRDTRWERVEVAYDLFTQGKGRGFADADGLFEASYKEHNTDEFFEPAYLERNGEAVGRIKDGDVFLFFNFRPDRAREIVRTFTDPAFDGFERKLFPKVHMVTMTDYDETIPDTHVMYPKEELKDTLGQVISDQGMKQLRIAETEKYAHVTFFLSGGRENPYMGEYRILVPSPKVATYDLEPEMRADLVGRQLINAINKDLADVYIVNYANPDMVGHTGVLEAAIRAVEAVDESLGNVLDALEKKGGRALITADHGNCDVMKDEEGNPVTSHTTNPVFLIPVGFERQLDDGILADIAPTILEELYIEKPEAMTGRSLWK</sequence>
<keyword evidence="6 9" id="KW-0324">Glycolysis</keyword>
<dbReference type="AlphaFoldDB" id="A0A134AI69"/>
<organism evidence="16 17">
    <name type="scientific">Aedoeadaptatus coxii</name>
    <dbReference type="NCBI Taxonomy" id="755172"/>
    <lineage>
        <taxon>Bacteria</taxon>
        <taxon>Bacillati</taxon>
        <taxon>Bacillota</taxon>
        <taxon>Tissierellia</taxon>
        <taxon>Tissierellales</taxon>
        <taxon>Peptoniphilaceae</taxon>
        <taxon>Aedoeadaptatus</taxon>
    </lineage>
</organism>
<dbReference type="PIRSF" id="PIRSF001492">
    <property type="entry name" value="IPGAM"/>
    <property type="match status" value="1"/>
</dbReference>
<comment type="function">
    <text evidence="2 9">Catalyzes the interconversion of 2-phosphoglycerate and 3-phosphoglycerate.</text>
</comment>
<evidence type="ECO:0000256" key="3">
    <source>
        <dbReference type="ARBA" id="ARBA00004798"/>
    </source>
</evidence>
<feature type="binding site" evidence="9 13">
    <location>
        <position position="60"/>
    </location>
    <ligand>
        <name>Mn(2+)</name>
        <dbReference type="ChEBI" id="CHEBI:29035"/>
        <label>2</label>
    </ligand>
</feature>
<feature type="binding site" evidence="9 12">
    <location>
        <position position="330"/>
    </location>
    <ligand>
        <name>substrate</name>
    </ligand>
</feature>
<dbReference type="EMBL" id="LSDG01000019">
    <property type="protein sequence ID" value="KXB67406.1"/>
    <property type="molecule type" value="Genomic_DNA"/>
</dbReference>
<dbReference type="InterPro" id="IPR011258">
    <property type="entry name" value="BPG-indep_PGM_N"/>
</dbReference>
<dbReference type="OrthoDB" id="9800863at2"/>
<dbReference type="UniPathway" id="UPA00109">
    <property type="reaction ID" value="UER00186"/>
</dbReference>
<evidence type="ECO:0000256" key="1">
    <source>
        <dbReference type="ARBA" id="ARBA00000370"/>
    </source>
</evidence>
<dbReference type="GO" id="GO:0006096">
    <property type="term" value="P:glycolytic process"/>
    <property type="evidence" value="ECO:0007669"/>
    <property type="project" value="UniProtKB-UniRule"/>
</dbReference>
<dbReference type="RefSeq" id="WP_068367158.1">
    <property type="nucleotide sequence ID" value="NZ_CALTYF010000006.1"/>
</dbReference>
<comment type="subunit">
    <text evidence="9">Monomer.</text>
</comment>
<feature type="domain" description="BPG-independent PGAM N-terminal" evidence="15">
    <location>
        <begin position="80"/>
        <end position="293"/>
    </location>
</feature>
<dbReference type="Pfam" id="PF06415">
    <property type="entry name" value="iPGM_N"/>
    <property type="match status" value="1"/>
</dbReference>
<comment type="catalytic activity">
    <reaction evidence="1 9">
        <text>(2R)-2-phosphoglycerate = (2R)-3-phosphoglycerate</text>
        <dbReference type="Rhea" id="RHEA:15901"/>
        <dbReference type="ChEBI" id="CHEBI:58272"/>
        <dbReference type="ChEBI" id="CHEBI:58289"/>
        <dbReference type="EC" id="5.4.2.12"/>
    </reaction>
</comment>
<feature type="binding site" evidence="9 13">
    <location>
        <position position="401"/>
    </location>
    <ligand>
        <name>Mn(2+)</name>
        <dbReference type="ChEBI" id="CHEBI:29035"/>
        <label>1</label>
    </ligand>
</feature>
<dbReference type="FunFam" id="3.40.1450.10:FF:000002">
    <property type="entry name" value="2,3-bisphosphoglycerate-independent phosphoglycerate mutase"/>
    <property type="match status" value="1"/>
</dbReference>
<evidence type="ECO:0000259" key="14">
    <source>
        <dbReference type="Pfam" id="PF01676"/>
    </source>
</evidence>
<dbReference type="PANTHER" id="PTHR31637">
    <property type="entry name" value="2,3-BISPHOSPHOGLYCERATE-INDEPENDENT PHOSPHOGLYCERATE MUTASE"/>
    <property type="match status" value="1"/>
</dbReference>
<dbReference type="HAMAP" id="MF_01038">
    <property type="entry name" value="GpmI"/>
    <property type="match status" value="1"/>
</dbReference>
<dbReference type="InterPro" id="IPR005995">
    <property type="entry name" value="Pgm_bpd_ind"/>
</dbReference>
<dbReference type="EC" id="5.4.2.12" evidence="9 10"/>
<feature type="binding site" evidence="9 12">
    <location>
        <position position="181"/>
    </location>
    <ligand>
        <name>substrate</name>
    </ligand>
</feature>
<feature type="binding site" evidence="9 13">
    <location>
        <position position="438"/>
    </location>
    <ligand>
        <name>Mn(2+)</name>
        <dbReference type="ChEBI" id="CHEBI:29035"/>
        <label>2</label>
    </ligand>
</feature>
<dbReference type="PATRIC" id="fig|755172.3.peg.569"/>
<comment type="cofactor">
    <cofactor evidence="9">
        <name>Mn(2+)</name>
        <dbReference type="ChEBI" id="CHEBI:29035"/>
    </cofactor>
    <text evidence="9">Binds 2 manganese ions per subunit.</text>
</comment>
<feature type="binding site" evidence="9 12">
    <location>
        <begin position="149"/>
        <end position="150"/>
    </location>
    <ligand>
        <name>substrate</name>
    </ligand>
</feature>
<comment type="pathway">
    <text evidence="3 9">Carbohydrate degradation; glycolysis; pyruvate from D-glyceraldehyde 3-phosphate: step 3/5.</text>
</comment>
<keyword evidence="17" id="KW-1185">Reference proteome</keyword>
<feature type="binding site" evidence="9 13">
    <location>
        <position position="397"/>
    </location>
    <ligand>
        <name>Mn(2+)</name>
        <dbReference type="ChEBI" id="CHEBI:29035"/>
        <label>1</label>
    </ligand>
</feature>
<dbReference type="PANTHER" id="PTHR31637:SF0">
    <property type="entry name" value="2,3-BISPHOSPHOGLYCERATE-INDEPENDENT PHOSPHOGLYCERATE MUTASE"/>
    <property type="match status" value="1"/>
</dbReference>
<feature type="binding site" evidence="9 12">
    <location>
        <position position="119"/>
    </location>
    <ligand>
        <name>substrate</name>
    </ligand>
</feature>